<dbReference type="Pfam" id="PF08759">
    <property type="entry name" value="GT-D"/>
    <property type="match status" value="1"/>
</dbReference>
<dbReference type="Proteomes" id="UP001460072">
    <property type="component" value="Unassembled WGS sequence"/>
</dbReference>
<dbReference type="EMBL" id="JBCGDO010000004">
    <property type="protein sequence ID" value="MEM0542020.1"/>
    <property type="molecule type" value="Genomic_DNA"/>
</dbReference>
<evidence type="ECO:0000259" key="1">
    <source>
        <dbReference type="Pfam" id="PF08759"/>
    </source>
</evidence>
<dbReference type="RefSeq" id="WP_342695241.1">
    <property type="nucleotide sequence ID" value="NZ_JBCGDO010000004.1"/>
</dbReference>
<gene>
    <name evidence="2" type="ORF">WFZ85_05300</name>
</gene>
<name>A0ABU9N329_9FLAO</name>
<reference evidence="2 3" key="1">
    <citation type="submission" date="2024-03" db="EMBL/GenBank/DDBJ databases">
        <title>Two novel species of the genus Flavobacterium exhibiting potentially degradation of complex polysaccharides.</title>
        <authorList>
            <person name="Lian X."/>
        </authorList>
    </citation>
    <scope>NUCLEOTIDE SEQUENCE [LARGE SCALE GENOMIC DNA]</scope>
    <source>
        <strain evidence="3">j3</strain>
    </source>
</reference>
<proteinExistence type="predicted"/>
<evidence type="ECO:0000313" key="3">
    <source>
        <dbReference type="Proteomes" id="UP001460072"/>
    </source>
</evidence>
<sequence length="295" mass="34682">MINLITRIYNKVLKIIFQFLNRFLIYFKIHPKVLDSHASLQVIIDKKMSVSRFGNGELDIILGQHEGFQKYDKRLKERLVEVLKSDTKNLAVSIPDVFHDHSRLNDRASKYWTRQVAHYLYHWNKFTIKDKLYYDSLMTRFYMDLSDKVEFPKKSLQLFKMLWNDRDILIVEGKGTRLGYGNDLFDNCKSIERILCPAENAFSRYDEILVTTKKYAADKLILIALGATASVLAYDLSNGNFQAIDIGHLDIEYEWYKMGATKKQAVPNKYVDEANHRKVEELLDETYLKQIIFKL</sequence>
<feature type="domain" description="Glycosyltransferase GT-D fold" evidence="1">
    <location>
        <begin position="50"/>
        <end position="273"/>
    </location>
</feature>
<organism evidence="2 3">
    <name type="scientific">Flavobacterium aureirubrum</name>
    <dbReference type="NCBI Taxonomy" id="3133147"/>
    <lineage>
        <taxon>Bacteria</taxon>
        <taxon>Pseudomonadati</taxon>
        <taxon>Bacteroidota</taxon>
        <taxon>Flavobacteriia</taxon>
        <taxon>Flavobacteriales</taxon>
        <taxon>Flavobacteriaceae</taxon>
        <taxon>Flavobacterium</taxon>
    </lineage>
</organism>
<protein>
    <submittedName>
        <fullName evidence="2">SP_1767 family glycosyltransferase</fullName>
    </submittedName>
</protein>
<accession>A0ABU9N329</accession>
<comment type="caution">
    <text evidence="2">The sequence shown here is derived from an EMBL/GenBank/DDBJ whole genome shotgun (WGS) entry which is preliminary data.</text>
</comment>
<evidence type="ECO:0000313" key="2">
    <source>
        <dbReference type="EMBL" id="MEM0542020.1"/>
    </source>
</evidence>
<dbReference type="NCBIfam" id="TIGR03728">
    <property type="entry name" value="glyco_access_1"/>
    <property type="match status" value="1"/>
</dbReference>
<dbReference type="InterPro" id="IPR014869">
    <property type="entry name" value="GT-D"/>
</dbReference>
<keyword evidence="3" id="KW-1185">Reference proteome</keyword>